<keyword evidence="1" id="KW-1133">Transmembrane helix</keyword>
<evidence type="ECO:0000313" key="4">
    <source>
        <dbReference type="Proteomes" id="UP001562425"/>
    </source>
</evidence>
<feature type="signal peptide" evidence="2">
    <location>
        <begin position="1"/>
        <end position="28"/>
    </location>
</feature>
<protein>
    <recommendedName>
        <fullName evidence="5">Protein osiris 1</fullName>
    </recommendedName>
</protein>
<evidence type="ECO:0000256" key="2">
    <source>
        <dbReference type="SAM" id="SignalP"/>
    </source>
</evidence>
<dbReference type="PANTHER" id="PTHR21879:SF26">
    <property type="entry name" value="OSIRIS 1"/>
    <property type="match status" value="1"/>
</dbReference>
<proteinExistence type="predicted"/>
<name>A0ABD1CWX1_CULPP</name>
<gene>
    <name evidence="3" type="ORF">pipiens_013826</name>
</gene>
<feature type="chain" id="PRO_5044792772" description="Protein osiris 1" evidence="2">
    <location>
        <begin position="29"/>
        <end position="293"/>
    </location>
</feature>
<keyword evidence="4" id="KW-1185">Reference proteome</keyword>
<organism evidence="3 4">
    <name type="scientific">Culex pipiens pipiens</name>
    <name type="common">Northern house mosquito</name>
    <dbReference type="NCBI Taxonomy" id="38569"/>
    <lineage>
        <taxon>Eukaryota</taxon>
        <taxon>Metazoa</taxon>
        <taxon>Ecdysozoa</taxon>
        <taxon>Arthropoda</taxon>
        <taxon>Hexapoda</taxon>
        <taxon>Insecta</taxon>
        <taxon>Pterygota</taxon>
        <taxon>Neoptera</taxon>
        <taxon>Endopterygota</taxon>
        <taxon>Diptera</taxon>
        <taxon>Nematocera</taxon>
        <taxon>Culicoidea</taxon>
        <taxon>Culicidae</taxon>
        <taxon>Culicinae</taxon>
        <taxon>Culicini</taxon>
        <taxon>Culex</taxon>
        <taxon>Culex</taxon>
    </lineage>
</organism>
<feature type="transmembrane region" description="Helical" evidence="1">
    <location>
        <begin position="205"/>
        <end position="223"/>
    </location>
</feature>
<feature type="transmembrane region" description="Helical" evidence="1">
    <location>
        <begin position="179"/>
        <end position="198"/>
    </location>
</feature>
<evidence type="ECO:0000256" key="1">
    <source>
        <dbReference type="SAM" id="Phobius"/>
    </source>
</evidence>
<dbReference type="Proteomes" id="UP001562425">
    <property type="component" value="Unassembled WGS sequence"/>
</dbReference>
<comment type="caution">
    <text evidence="3">The sequence shown here is derived from an EMBL/GenBank/DDBJ whole genome shotgun (WGS) entry which is preliminary data.</text>
</comment>
<evidence type="ECO:0000313" key="3">
    <source>
        <dbReference type="EMBL" id="KAL1380946.1"/>
    </source>
</evidence>
<sequence length="293" mass="32611">MNPINATPSALLLLALLLATVATVVTRADPDSGGSSSAPAKLDDYVLTTQSECYKSKRLVSCFKYRISRYVWSFASGRVNWFQAEDKATDGGSGLRLVRLAEPQEDDVFPEARQVSAYDNELMRVAKFMQRSLNTFIATHGVRVGMGSDSGARFLDEVNSANANVDAFEARGKKKKQRWSMILPLALMLKLVHMKLLLKPILLGVGLIQVLLIVGGFLIFNYFRHNNVCRIQPHLIHSHSHIASESSPELSYATYGTYPSYSASPYNAYNKDWASNRAYSAYNFLDAIDNQKI</sequence>
<reference evidence="3 4" key="1">
    <citation type="submission" date="2024-05" db="EMBL/GenBank/DDBJ databases">
        <title>Culex pipiens pipiens assembly and annotation.</title>
        <authorList>
            <person name="Alout H."/>
            <person name="Durand T."/>
        </authorList>
    </citation>
    <scope>NUCLEOTIDE SEQUENCE [LARGE SCALE GENOMIC DNA]</scope>
    <source>
        <strain evidence="3">HA-2024</strain>
        <tissue evidence="3">Whole body</tissue>
    </source>
</reference>
<accession>A0ABD1CWX1</accession>
<keyword evidence="1" id="KW-0472">Membrane</keyword>
<dbReference type="InterPro" id="IPR012464">
    <property type="entry name" value="DUF1676"/>
</dbReference>
<dbReference type="PANTHER" id="PTHR21879">
    <property type="entry name" value="FI03362P-RELATED-RELATED"/>
    <property type="match status" value="1"/>
</dbReference>
<dbReference type="AlphaFoldDB" id="A0ABD1CWX1"/>
<keyword evidence="2" id="KW-0732">Signal</keyword>
<dbReference type="EMBL" id="JBEHCU010008879">
    <property type="protein sequence ID" value="KAL1380946.1"/>
    <property type="molecule type" value="Genomic_DNA"/>
</dbReference>
<dbReference type="Pfam" id="PF07898">
    <property type="entry name" value="DUF1676"/>
    <property type="match status" value="1"/>
</dbReference>
<keyword evidence="1" id="KW-0812">Transmembrane</keyword>
<evidence type="ECO:0008006" key="5">
    <source>
        <dbReference type="Google" id="ProtNLM"/>
    </source>
</evidence>